<organism evidence="1">
    <name type="scientific">Anguilla anguilla</name>
    <name type="common">European freshwater eel</name>
    <name type="synonym">Muraena anguilla</name>
    <dbReference type="NCBI Taxonomy" id="7936"/>
    <lineage>
        <taxon>Eukaryota</taxon>
        <taxon>Metazoa</taxon>
        <taxon>Chordata</taxon>
        <taxon>Craniata</taxon>
        <taxon>Vertebrata</taxon>
        <taxon>Euteleostomi</taxon>
        <taxon>Actinopterygii</taxon>
        <taxon>Neopterygii</taxon>
        <taxon>Teleostei</taxon>
        <taxon>Anguilliformes</taxon>
        <taxon>Anguillidae</taxon>
        <taxon>Anguilla</taxon>
    </lineage>
</organism>
<reference evidence="1" key="2">
    <citation type="journal article" date="2015" name="Fish Shellfish Immunol.">
        <title>Early steps in the European eel (Anguilla anguilla)-Vibrio vulnificus interaction in the gills: Role of the RtxA13 toxin.</title>
        <authorList>
            <person name="Callol A."/>
            <person name="Pajuelo D."/>
            <person name="Ebbesson L."/>
            <person name="Teles M."/>
            <person name="MacKenzie S."/>
            <person name="Amaro C."/>
        </authorList>
    </citation>
    <scope>NUCLEOTIDE SEQUENCE</scope>
</reference>
<protein>
    <submittedName>
        <fullName evidence="1">Uncharacterized protein</fullName>
    </submittedName>
</protein>
<sequence length="15" mass="1893">MEFSNYRRHAPKPLF</sequence>
<dbReference type="EMBL" id="GBXM01053858">
    <property type="protein sequence ID" value="JAH54719.1"/>
    <property type="molecule type" value="Transcribed_RNA"/>
</dbReference>
<reference evidence="1" key="1">
    <citation type="submission" date="2014-11" db="EMBL/GenBank/DDBJ databases">
        <authorList>
            <person name="Amaro Gonzalez C."/>
        </authorList>
    </citation>
    <scope>NUCLEOTIDE SEQUENCE</scope>
</reference>
<accession>A0A0E9TLZ6</accession>
<proteinExistence type="predicted"/>
<name>A0A0E9TLZ6_ANGAN</name>
<evidence type="ECO:0000313" key="1">
    <source>
        <dbReference type="EMBL" id="JAH54719.1"/>
    </source>
</evidence>